<feature type="transmembrane region" description="Helical" evidence="1">
    <location>
        <begin position="21"/>
        <end position="40"/>
    </location>
</feature>
<evidence type="ECO:0000313" key="2">
    <source>
        <dbReference type="EMBL" id="EOY48487.1"/>
    </source>
</evidence>
<keyword evidence="1" id="KW-1133">Transmembrane helix</keyword>
<protein>
    <submittedName>
        <fullName evidence="2">Uncharacterized protein</fullName>
    </submittedName>
</protein>
<evidence type="ECO:0000256" key="1">
    <source>
        <dbReference type="SAM" id="Phobius"/>
    </source>
</evidence>
<keyword evidence="1" id="KW-0812">Transmembrane</keyword>
<proteinExistence type="predicted"/>
<name>A0A7U9DV79_STRLI</name>
<evidence type="ECO:0000313" key="3">
    <source>
        <dbReference type="Proteomes" id="UP000014062"/>
    </source>
</evidence>
<organism evidence="2 3">
    <name type="scientific">Streptomyces lividans 1326</name>
    <dbReference type="NCBI Taxonomy" id="1200984"/>
    <lineage>
        <taxon>Bacteria</taxon>
        <taxon>Bacillati</taxon>
        <taxon>Actinomycetota</taxon>
        <taxon>Actinomycetes</taxon>
        <taxon>Kitasatosporales</taxon>
        <taxon>Streptomycetaceae</taxon>
        <taxon>Streptomyces</taxon>
    </lineage>
</organism>
<dbReference type="RefSeq" id="WP_016326544.1">
    <property type="nucleotide sequence ID" value="NZ_CM001889.1"/>
</dbReference>
<reference evidence="3" key="1">
    <citation type="journal article" date="2013" name="Genome Biol. Evol.">
        <title>The genome sequence of Streptomyces lividans 66 reveals a novel tRNA-dependent peptide biosynthetic system within a metal-related genomic island.</title>
        <authorList>
            <person name="Cruz-Morales P."/>
            <person name="Vijgenboom E."/>
            <person name="Iruegas-Bocardo F."/>
            <person name="Girard G."/>
            <person name="Yanez-Guerra L.A."/>
            <person name="Ramos-Aboites H.E."/>
            <person name="Pernodet J.L."/>
            <person name="Anne J."/>
            <person name="van Wezel G.P."/>
            <person name="Barona-Gomez F."/>
        </authorList>
    </citation>
    <scope>NUCLEOTIDE SEQUENCE [LARGE SCALE GENOMIC DNA]</scope>
    <source>
        <strain evidence="3">1326</strain>
    </source>
</reference>
<dbReference type="EMBL" id="CM001889">
    <property type="protein sequence ID" value="EOY48487.1"/>
    <property type="molecule type" value="Genomic_DNA"/>
</dbReference>
<dbReference type="Proteomes" id="UP000014062">
    <property type="component" value="Chromosome"/>
</dbReference>
<dbReference type="AlphaFoldDB" id="A0A7U9DV79"/>
<keyword evidence="1" id="KW-0472">Membrane</keyword>
<sequence length="46" mass="4545">MPGAVADAVPAATPVRHAPDVFSALAAFSVLAVFPAVTHVTGSSKL</sequence>
<gene>
    <name evidence="2" type="ORF">SLI_3774</name>
</gene>
<accession>A0A7U9DV79</accession>